<dbReference type="AlphaFoldDB" id="E0VVV8"/>
<evidence type="ECO:0000256" key="5">
    <source>
        <dbReference type="ARBA" id="ARBA00023284"/>
    </source>
</evidence>
<dbReference type="PANTHER" id="PTHR43601">
    <property type="entry name" value="THIOREDOXIN, MITOCHONDRIAL"/>
    <property type="match status" value="1"/>
</dbReference>
<evidence type="ECO:0000313" key="8">
    <source>
        <dbReference type="EnsemblMetazoa" id="PHUM468080-PA"/>
    </source>
</evidence>
<evidence type="ECO:0000256" key="2">
    <source>
        <dbReference type="ARBA" id="ARBA00022448"/>
    </source>
</evidence>
<evidence type="ECO:0000259" key="6">
    <source>
        <dbReference type="PROSITE" id="PS51352"/>
    </source>
</evidence>
<dbReference type="FunCoup" id="E0VVV8">
    <property type="interactions" value="901"/>
</dbReference>
<dbReference type="GeneID" id="8238889"/>
<evidence type="ECO:0000256" key="4">
    <source>
        <dbReference type="ARBA" id="ARBA00023157"/>
    </source>
</evidence>
<keyword evidence="4" id="KW-1015">Disulfide bond</keyword>
<dbReference type="InterPro" id="IPR005746">
    <property type="entry name" value="Thioredoxin"/>
</dbReference>
<dbReference type="Gene3D" id="3.40.30.10">
    <property type="entry name" value="Glutaredoxin"/>
    <property type="match status" value="1"/>
</dbReference>
<dbReference type="EnsemblMetazoa" id="PHUM468080-RA">
    <property type="protein sequence ID" value="PHUM468080-PA"/>
    <property type="gene ID" value="PHUM468080"/>
</dbReference>
<dbReference type="GO" id="GO:0005739">
    <property type="term" value="C:mitochondrion"/>
    <property type="evidence" value="ECO:0007669"/>
    <property type="project" value="TreeGrafter"/>
</dbReference>
<dbReference type="SUPFAM" id="SSF52833">
    <property type="entry name" value="Thioredoxin-like"/>
    <property type="match status" value="1"/>
</dbReference>
<accession>E0VVV8</accession>
<dbReference type="InterPro" id="IPR013766">
    <property type="entry name" value="Thioredoxin_domain"/>
</dbReference>
<dbReference type="EMBL" id="AAZO01005684">
    <property type="status" value="NOT_ANNOTATED_CDS"/>
    <property type="molecule type" value="Genomic_DNA"/>
</dbReference>
<dbReference type="PANTHER" id="PTHR43601:SF3">
    <property type="entry name" value="THIOREDOXIN, MITOCHONDRIAL"/>
    <property type="match status" value="1"/>
</dbReference>
<reference evidence="8" key="3">
    <citation type="submission" date="2020-05" db="UniProtKB">
        <authorList>
            <consortium name="EnsemblMetazoa"/>
        </authorList>
    </citation>
    <scope>IDENTIFICATION</scope>
    <source>
        <strain evidence="8">USDA</strain>
    </source>
</reference>
<evidence type="ECO:0000313" key="9">
    <source>
        <dbReference type="Proteomes" id="UP000009046"/>
    </source>
</evidence>
<comment type="similarity">
    <text evidence="1">Belongs to the thioredoxin family.</text>
</comment>
<dbReference type="Proteomes" id="UP000009046">
    <property type="component" value="Unassembled WGS sequence"/>
</dbReference>
<dbReference type="PROSITE" id="PS51352">
    <property type="entry name" value="THIOREDOXIN_2"/>
    <property type="match status" value="1"/>
</dbReference>
<reference evidence="7" key="2">
    <citation type="submission" date="2007-04" db="EMBL/GenBank/DDBJ databases">
        <title>The genome of the human body louse.</title>
        <authorList>
            <consortium name="The Human Body Louse Genome Consortium"/>
            <person name="Kirkness E."/>
            <person name="Walenz B."/>
            <person name="Hass B."/>
            <person name="Bruggner R."/>
            <person name="Strausberg R."/>
        </authorList>
    </citation>
    <scope>NUCLEOTIDE SEQUENCE</scope>
    <source>
        <strain evidence="7">USDA</strain>
    </source>
</reference>
<proteinExistence type="inferred from homology"/>
<dbReference type="InterPro" id="IPR036249">
    <property type="entry name" value="Thioredoxin-like_sf"/>
</dbReference>
<keyword evidence="5" id="KW-0676">Redox-active center</keyword>
<dbReference type="GO" id="GO:0015035">
    <property type="term" value="F:protein-disulfide reductase activity"/>
    <property type="evidence" value="ECO:0007669"/>
    <property type="project" value="InterPro"/>
</dbReference>
<dbReference type="HOGENOM" id="CLU_090389_11_1_1"/>
<dbReference type="eggNOG" id="KOG0910">
    <property type="taxonomic scope" value="Eukaryota"/>
</dbReference>
<keyword evidence="3" id="KW-0249">Electron transport</keyword>
<dbReference type="VEuPathDB" id="VectorBase:PHUM468080"/>
<sequence length="158" mass="17928">MMRFAILKKLKARLPCRIPQTASDKSISSTSNLNESFKVQDVKDFNDRVKNSKVPVIVDFFATWCNPCRLLTPRLETVIAERKGKIILAKVDIDENTDLALDYEVGSVPVILAMDNGEVVDKLIGLQDEDKLRKFIDKVLREHCEVAEKKDVKKANPK</sequence>
<evidence type="ECO:0000256" key="1">
    <source>
        <dbReference type="ARBA" id="ARBA00008987"/>
    </source>
</evidence>
<dbReference type="FunFam" id="3.40.30.10:FF:000001">
    <property type="entry name" value="Thioredoxin"/>
    <property type="match status" value="1"/>
</dbReference>
<dbReference type="RefSeq" id="XP_002430252.1">
    <property type="nucleotide sequence ID" value="XM_002430207.1"/>
</dbReference>
<protein>
    <submittedName>
        <fullName evidence="7 8">Thioredoxin, putative</fullName>
    </submittedName>
</protein>
<keyword evidence="9" id="KW-1185">Reference proteome</keyword>
<dbReference type="NCBIfam" id="TIGR01068">
    <property type="entry name" value="thioredoxin"/>
    <property type="match status" value="1"/>
</dbReference>
<dbReference type="STRING" id="121224.E0VVV8"/>
<dbReference type="KEGG" id="phu:Phum_PHUM468080"/>
<evidence type="ECO:0000256" key="3">
    <source>
        <dbReference type="ARBA" id="ARBA00022982"/>
    </source>
</evidence>
<organism>
    <name type="scientific">Pediculus humanus subsp. corporis</name>
    <name type="common">Body louse</name>
    <dbReference type="NCBI Taxonomy" id="121224"/>
    <lineage>
        <taxon>Eukaryota</taxon>
        <taxon>Metazoa</taxon>
        <taxon>Ecdysozoa</taxon>
        <taxon>Arthropoda</taxon>
        <taxon>Hexapoda</taxon>
        <taxon>Insecta</taxon>
        <taxon>Pterygota</taxon>
        <taxon>Neoptera</taxon>
        <taxon>Paraneoptera</taxon>
        <taxon>Psocodea</taxon>
        <taxon>Troctomorpha</taxon>
        <taxon>Phthiraptera</taxon>
        <taxon>Anoplura</taxon>
        <taxon>Pediculidae</taxon>
        <taxon>Pediculus</taxon>
    </lineage>
</organism>
<dbReference type="CDD" id="cd02947">
    <property type="entry name" value="TRX_family"/>
    <property type="match status" value="1"/>
</dbReference>
<dbReference type="EMBL" id="DS235815">
    <property type="protein sequence ID" value="EEB17514.1"/>
    <property type="molecule type" value="Genomic_DNA"/>
</dbReference>
<feature type="domain" description="Thioredoxin" evidence="6">
    <location>
        <begin position="16"/>
        <end position="141"/>
    </location>
</feature>
<dbReference type="OMA" id="VLVIMQN"/>
<dbReference type="CTD" id="8238889"/>
<dbReference type="InParanoid" id="E0VVV8"/>
<dbReference type="Pfam" id="PF00085">
    <property type="entry name" value="Thioredoxin"/>
    <property type="match status" value="1"/>
</dbReference>
<gene>
    <name evidence="8" type="primary">8238889</name>
    <name evidence="7" type="ORF">Phum_PHUM468080</name>
</gene>
<name>E0VVV8_PEDHC</name>
<evidence type="ECO:0000313" key="7">
    <source>
        <dbReference type="EMBL" id="EEB17514.1"/>
    </source>
</evidence>
<keyword evidence="2" id="KW-0813">Transport</keyword>
<dbReference type="OrthoDB" id="2121326at2759"/>
<reference evidence="7" key="1">
    <citation type="submission" date="2007-04" db="EMBL/GenBank/DDBJ databases">
        <title>Annotation of Pediculus humanus corporis strain USDA.</title>
        <authorList>
            <person name="Kirkness E."/>
            <person name="Hannick L."/>
            <person name="Hass B."/>
            <person name="Bruggner R."/>
            <person name="Lawson D."/>
            <person name="Bidwell S."/>
            <person name="Joardar V."/>
            <person name="Caler E."/>
            <person name="Walenz B."/>
            <person name="Inman J."/>
            <person name="Schobel S."/>
            <person name="Galinsky K."/>
            <person name="Amedeo P."/>
            <person name="Strausberg R."/>
        </authorList>
    </citation>
    <scope>NUCLEOTIDE SEQUENCE</scope>
    <source>
        <strain evidence="7">USDA</strain>
    </source>
</reference>
<dbReference type="GO" id="GO:0045454">
    <property type="term" value="P:cell redox homeostasis"/>
    <property type="evidence" value="ECO:0007669"/>
    <property type="project" value="TreeGrafter"/>
</dbReference>